<evidence type="ECO:0000313" key="2">
    <source>
        <dbReference type="EMBL" id="CAD9556244.1"/>
    </source>
</evidence>
<feature type="region of interest" description="Disordered" evidence="1">
    <location>
        <begin position="302"/>
        <end position="327"/>
    </location>
</feature>
<protein>
    <recommendedName>
        <fullName evidence="3">Chitin-binding type-4 domain-containing protein</fullName>
    </recommendedName>
</protein>
<feature type="compositionally biased region" description="Polar residues" evidence="1">
    <location>
        <begin position="226"/>
        <end position="246"/>
    </location>
</feature>
<dbReference type="AlphaFoldDB" id="A0A7S2NST6"/>
<reference evidence="2" key="1">
    <citation type="submission" date="2021-01" db="EMBL/GenBank/DDBJ databases">
        <authorList>
            <person name="Corre E."/>
            <person name="Pelletier E."/>
            <person name="Niang G."/>
            <person name="Scheremetjew M."/>
            <person name="Finn R."/>
            <person name="Kale V."/>
            <person name="Holt S."/>
            <person name="Cochrane G."/>
            <person name="Meng A."/>
            <person name="Brown T."/>
            <person name="Cohen L."/>
        </authorList>
    </citation>
    <scope>NUCLEOTIDE SEQUENCE</scope>
    <source>
        <strain evidence="2">B650</strain>
    </source>
</reference>
<accession>A0A7S2NST6</accession>
<dbReference type="EMBL" id="HBGY01001140">
    <property type="protein sequence ID" value="CAD9556244.1"/>
    <property type="molecule type" value="Transcribed_RNA"/>
</dbReference>
<gene>
    <name evidence="2" type="ORF">LDAN0321_LOCUS778</name>
</gene>
<evidence type="ECO:0000256" key="1">
    <source>
        <dbReference type="SAM" id="MobiDB-lite"/>
    </source>
</evidence>
<organism evidence="2">
    <name type="scientific">Leptocylindrus danicus</name>
    <dbReference type="NCBI Taxonomy" id="163516"/>
    <lineage>
        <taxon>Eukaryota</taxon>
        <taxon>Sar</taxon>
        <taxon>Stramenopiles</taxon>
        <taxon>Ochrophyta</taxon>
        <taxon>Bacillariophyta</taxon>
        <taxon>Coscinodiscophyceae</taxon>
        <taxon>Chaetocerotophycidae</taxon>
        <taxon>Leptocylindrales</taxon>
        <taxon>Leptocylindraceae</taxon>
        <taxon>Leptocylindrus</taxon>
    </lineage>
</organism>
<feature type="compositionally biased region" description="Pro residues" evidence="1">
    <location>
        <begin position="204"/>
        <end position="222"/>
    </location>
</feature>
<proteinExistence type="predicted"/>
<feature type="region of interest" description="Disordered" evidence="1">
    <location>
        <begin position="183"/>
        <end position="247"/>
    </location>
</feature>
<evidence type="ECO:0008006" key="3">
    <source>
        <dbReference type="Google" id="ProtNLM"/>
    </source>
</evidence>
<sequence length="391" mass="42518">MLCKKSTFDACKSTYLPTSTTAQPTQEQINNYLNCVWTCFEDNTLEWVPGSQRVQYQDDDCSYVTTTEMEKVGQDNHIWRFTPIPDTNQITLGGEGVCTWDSVDQFSNAKVEQEFIESFGDSNVCDAGPDQHGPKSWHVIDQVYVPPNLQPGEYLVSWRWDSYMADQLWTGCADVEIVAASTANSDSSSSHEEEEGILQQQDCPSPPVPLPVPSPVAPPSQPSEPTTASPVISTTDPPTKAPTSTGGAVCTDMELPGNWGANGLYTCDTYYNHGGMAYCAHAVLDESCCFCGGGMISSVIATESPSSSPISEESSAPSTSPSESSSASCDSYVDKSACMAVNGCSWRRRSEVCGDAPLNSECQQWDQQRNRCKNKGCKWMSGSKKCKGFWG</sequence>
<name>A0A7S2NST6_9STRA</name>